<dbReference type="InterPro" id="IPR038770">
    <property type="entry name" value="Na+/solute_symporter_sf"/>
</dbReference>
<feature type="transmembrane region" description="Helical" evidence="7">
    <location>
        <begin position="298"/>
        <end position="318"/>
    </location>
</feature>
<evidence type="ECO:0000313" key="10">
    <source>
        <dbReference type="Proteomes" id="UP001500897"/>
    </source>
</evidence>
<proteinExistence type="predicted"/>
<evidence type="ECO:0000256" key="4">
    <source>
        <dbReference type="ARBA" id="ARBA00022989"/>
    </source>
</evidence>
<feature type="domain" description="Cation/H+ exchanger transmembrane" evidence="8">
    <location>
        <begin position="22"/>
        <end position="407"/>
    </location>
</feature>
<dbReference type="RefSeq" id="WP_344557728.1">
    <property type="nucleotide sequence ID" value="NZ_BAAANS010000066.1"/>
</dbReference>
<keyword evidence="6 7" id="KW-0472">Membrane</keyword>
<evidence type="ECO:0000256" key="1">
    <source>
        <dbReference type="ARBA" id="ARBA00004141"/>
    </source>
</evidence>
<feature type="transmembrane region" description="Helical" evidence="7">
    <location>
        <begin position="142"/>
        <end position="163"/>
    </location>
</feature>
<comment type="caution">
    <text evidence="9">The sequence shown here is derived from an EMBL/GenBank/DDBJ whole genome shotgun (WGS) entry which is preliminary data.</text>
</comment>
<keyword evidence="4 7" id="KW-1133">Transmembrane helix</keyword>
<evidence type="ECO:0000256" key="2">
    <source>
        <dbReference type="ARBA" id="ARBA00022448"/>
    </source>
</evidence>
<accession>A0ABP5JM92</accession>
<protein>
    <recommendedName>
        <fullName evidence="8">Cation/H+ exchanger transmembrane domain-containing protein</fullName>
    </recommendedName>
</protein>
<feature type="transmembrane region" description="Helical" evidence="7">
    <location>
        <begin position="175"/>
        <end position="197"/>
    </location>
</feature>
<feature type="transmembrane region" description="Helical" evidence="7">
    <location>
        <begin position="209"/>
        <end position="228"/>
    </location>
</feature>
<dbReference type="EMBL" id="BAAANS010000066">
    <property type="protein sequence ID" value="GAA2119231.1"/>
    <property type="molecule type" value="Genomic_DNA"/>
</dbReference>
<keyword evidence="5" id="KW-0406">Ion transport</keyword>
<sequence length="426" mass="43927">MSAAQSISVTALSGLALALAVGVGVTMLCRRFGQPAVVGEMAAGICLGPSLLGLLPGNLPAHLFPPEARPYLSMVAQVGLLLFMFGIGWEFDTRFVRSRLGSAGTIWATSLTVPLLLGFLLAGTLEHPLLSTSGRPVSDTGFALFFGLAMSITALPVLARIVADQGLRGTRVGNLSLGLAAADDLLAWCMLAVVVALTNTGGAGGFLGVMGWSALYLAVLFGLVRPLLAAAAARMRSRHLPYAAPLVAAGVFLSAYTTAHIGIDAIFGAFIFGTAMPRPEQSLLQRAVHAPFESVSRLLMPVFFVVTGLSVDLTTLSLGGFAQAGLIILVACVGKLGAVTLSARATGTNWRDATVIGALMNTRGVTELVLLSIGLNLGLLTVPLYSSMVLMALVTTALAAPVIRAVTRKPAQPAEAEPELLEAAAG</sequence>
<evidence type="ECO:0000256" key="3">
    <source>
        <dbReference type="ARBA" id="ARBA00022692"/>
    </source>
</evidence>
<dbReference type="InterPro" id="IPR006153">
    <property type="entry name" value="Cation/H_exchanger_TM"/>
</dbReference>
<organism evidence="9 10">
    <name type="scientific">Kitasatospora saccharophila</name>
    <dbReference type="NCBI Taxonomy" id="407973"/>
    <lineage>
        <taxon>Bacteria</taxon>
        <taxon>Bacillati</taxon>
        <taxon>Actinomycetota</taxon>
        <taxon>Actinomycetes</taxon>
        <taxon>Kitasatosporales</taxon>
        <taxon>Streptomycetaceae</taxon>
        <taxon>Kitasatospora</taxon>
    </lineage>
</organism>
<dbReference type="PANTHER" id="PTHR32468:SF0">
    <property type="entry name" value="K(+)_H(+) ANTIPORTER 1"/>
    <property type="match status" value="1"/>
</dbReference>
<feature type="transmembrane region" description="Helical" evidence="7">
    <location>
        <begin position="6"/>
        <end position="29"/>
    </location>
</feature>
<keyword evidence="3 7" id="KW-0812">Transmembrane</keyword>
<feature type="transmembrane region" description="Helical" evidence="7">
    <location>
        <begin position="41"/>
        <end position="59"/>
    </location>
</feature>
<dbReference type="Proteomes" id="UP001500897">
    <property type="component" value="Unassembled WGS sequence"/>
</dbReference>
<evidence type="ECO:0000256" key="5">
    <source>
        <dbReference type="ARBA" id="ARBA00023065"/>
    </source>
</evidence>
<dbReference type="InterPro" id="IPR050794">
    <property type="entry name" value="CPA2_transporter"/>
</dbReference>
<gene>
    <name evidence="9" type="ORF">GCM10009759_67150</name>
</gene>
<evidence type="ECO:0000259" key="8">
    <source>
        <dbReference type="Pfam" id="PF00999"/>
    </source>
</evidence>
<name>A0ABP5JM92_9ACTN</name>
<feature type="transmembrane region" description="Helical" evidence="7">
    <location>
        <begin position="261"/>
        <end position="277"/>
    </location>
</feature>
<keyword evidence="10" id="KW-1185">Reference proteome</keyword>
<dbReference type="PANTHER" id="PTHR32468">
    <property type="entry name" value="CATION/H + ANTIPORTER"/>
    <property type="match status" value="1"/>
</dbReference>
<dbReference type="Gene3D" id="1.20.1530.20">
    <property type="match status" value="1"/>
</dbReference>
<evidence type="ECO:0000313" key="9">
    <source>
        <dbReference type="EMBL" id="GAA2119231.1"/>
    </source>
</evidence>
<comment type="subcellular location">
    <subcellularLocation>
        <location evidence="1">Membrane</location>
        <topology evidence="1">Multi-pass membrane protein</topology>
    </subcellularLocation>
</comment>
<reference evidence="10" key="1">
    <citation type="journal article" date="2019" name="Int. J. Syst. Evol. Microbiol.">
        <title>The Global Catalogue of Microorganisms (GCM) 10K type strain sequencing project: providing services to taxonomists for standard genome sequencing and annotation.</title>
        <authorList>
            <consortium name="The Broad Institute Genomics Platform"/>
            <consortium name="The Broad Institute Genome Sequencing Center for Infectious Disease"/>
            <person name="Wu L."/>
            <person name="Ma J."/>
        </authorList>
    </citation>
    <scope>NUCLEOTIDE SEQUENCE [LARGE SCALE GENOMIC DNA]</scope>
    <source>
        <strain evidence="10">JCM 14559</strain>
    </source>
</reference>
<feature type="transmembrane region" description="Helical" evidence="7">
    <location>
        <begin position="71"/>
        <end position="91"/>
    </location>
</feature>
<evidence type="ECO:0000256" key="7">
    <source>
        <dbReference type="SAM" id="Phobius"/>
    </source>
</evidence>
<feature type="transmembrane region" description="Helical" evidence="7">
    <location>
        <begin position="103"/>
        <end position="122"/>
    </location>
</feature>
<evidence type="ECO:0000256" key="6">
    <source>
        <dbReference type="ARBA" id="ARBA00023136"/>
    </source>
</evidence>
<feature type="transmembrane region" description="Helical" evidence="7">
    <location>
        <begin position="324"/>
        <end position="343"/>
    </location>
</feature>
<dbReference type="Pfam" id="PF00999">
    <property type="entry name" value="Na_H_Exchanger"/>
    <property type="match status" value="1"/>
</dbReference>
<keyword evidence="2" id="KW-0813">Transport</keyword>